<dbReference type="Proteomes" id="UP000187280">
    <property type="component" value="Unassembled WGS sequence"/>
</dbReference>
<comment type="catalytic activity">
    <reaction evidence="25">
        <text>(3S)-3-hydroxybutanoyl-CoA + H2O = (S)-3-hydroxybutanoate + CoA + H(+)</text>
        <dbReference type="Rhea" id="RHEA:65208"/>
        <dbReference type="ChEBI" id="CHEBI:11047"/>
        <dbReference type="ChEBI" id="CHEBI:15377"/>
        <dbReference type="ChEBI" id="CHEBI:15378"/>
        <dbReference type="ChEBI" id="CHEBI:57287"/>
        <dbReference type="ChEBI" id="CHEBI:57316"/>
    </reaction>
    <physiologicalReaction direction="left-to-right" evidence="25">
        <dbReference type="Rhea" id="RHEA:65209"/>
    </physiologicalReaction>
</comment>
<dbReference type="EC" id="3.1.2.20" evidence="7"/>
<feature type="domain" description="Acyl-CoA thioesterase 2 C-terminal" evidence="30">
    <location>
        <begin position="152"/>
        <end position="282"/>
    </location>
</feature>
<dbReference type="AlphaFoldDB" id="A0A1H3W7T1"/>
<comment type="catalytic activity">
    <reaction evidence="17">
        <text>(3S)-3-hydroxypentanoyl-CoA + H2O = (3S)-3-hydroxypentanoate + CoA + H(+)</text>
        <dbReference type="Rhea" id="RHEA:55096"/>
        <dbReference type="ChEBI" id="CHEBI:15377"/>
        <dbReference type="ChEBI" id="CHEBI:15378"/>
        <dbReference type="ChEBI" id="CHEBI:57287"/>
        <dbReference type="ChEBI" id="CHEBI:138607"/>
        <dbReference type="ChEBI" id="CHEBI:138608"/>
    </reaction>
    <physiologicalReaction direction="left-to-right" evidence="17">
        <dbReference type="Rhea" id="RHEA:55097"/>
    </physiologicalReaction>
</comment>
<comment type="catalytic activity">
    <reaction evidence="26">
        <text>hexadecanoyl-CoA + H2O = hexadecanoate + CoA + H(+)</text>
        <dbReference type="Rhea" id="RHEA:16645"/>
        <dbReference type="ChEBI" id="CHEBI:7896"/>
        <dbReference type="ChEBI" id="CHEBI:15377"/>
        <dbReference type="ChEBI" id="CHEBI:15378"/>
        <dbReference type="ChEBI" id="CHEBI:57287"/>
        <dbReference type="ChEBI" id="CHEBI:57379"/>
    </reaction>
    <physiologicalReaction direction="left-to-right" evidence="26">
        <dbReference type="Rhea" id="RHEA:16646"/>
    </physiologicalReaction>
</comment>
<feature type="domain" description="Acyl-CoA thioesterase-like N-terminal HotDog" evidence="31">
    <location>
        <begin position="34"/>
        <end position="110"/>
    </location>
</feature>
<dbReference type="PANTHER" id="PTHR11066">
    <property type="entry name" value="ACYL-COA THIOESTERASE"/>
    <property type="match status" value="1"/>
</dbReference>
<evidence type="ECO:0000256" key="10">
    <source>
        <dbReference type="ARBA" id="ARBA00048074"/>
    </source>
</evidence>
<comment type="catalytic activity">
    <reaction evidence="19">
        <text>(3Z,5E)-dodecadienoyl-CoA + H2O = (3Z,5E)-dodecadienoate + CoA + H(+)</text>
        <dbReference type="Rhea" id="RHEA:65172"/>
        <dbReference type="ChEBI" id="CHEBI:15377"/>
        <dbReference type="ChEBI" id="CHEBI:15378"/>
        <dbReference type="ChEBI" id="CHEBI:57287"/>
        <dbReference type="ChEBI" id="CHEBI:156333"/>
        <dbReference type="ChEBI" id="CHEBI:156334"/>
    </reaction>
    <physiologicalReaction direction="left-to-right" evidence="19">
        <dbReference type="Rhea" id="RHEA:65173"/>
    </physiologicalReaction>
</comment>
<evidence type="ECO:0000313" key="33">
    <source>
        <dbReference type="Proteomes" id="UP000187280"/>
    </source>
</evidence>
<comment type="catalytic activity">
    <reaction evidence="15">
        <text>(2E)-dodecenoyl-CoA + H2O = (2E)-dodecenoate + CoA + H(+)</text>
        <dbReference type="Rhea" id="RHEA:65212"/>
        <dbReference type="ChEBI" id="CHEBI:15377"/>
        <dbReference type="ChEBI" id="CHEBI:15378"/>
        <dbReference type="ChEBI" id="CHEBI:57287"/>
        <dbReference type="ChEBI" id="CHEBI:57330"/>
        <dbReference type="ChEBI" id="CHEBI:84274"/>
    </reaction>
    <physiologicalReaction direction="left-to-right" evidence="15">
        <dbReference type="Rhea" id="RHEA:65213"/>
    </physiologicalReaction>
</comment>
<evidence type="ECO:0000256" key="3">
    <source>
        <dbReference type="ARBA" id="ARBA00011881"/>
    </source>
</evidence>
<evidence type="ECO:0000256" key="13">
    <source>
        <dbReference type="ARBA" id="ARBA00050380"/>
    </source>
</evidence>
<comment type="catalytic activity">
    <reaction evidence="9">
        <text>decanoyl-CoA + H2O = decanoate + CoA + H(+)</text>
        <dbReference type="Rhea" id="RHEA:40059"/>
        <dbReference type="ChEBI" id="CHEBI:15377"/>
        <dbReference type="ChEBI" id="CHEBI:15378"/>
        <dbReference type="ChEBI" id="CHEBI:27689"/>
        <dbReference type="ChEBI" id="CHEBI:57287"/>
        <dbReference type="ChEBI" id="CHEBI:61430"/>
    </reaction>
    <physiologicalReaction direction="left-to-right" evidence="9">
        <dbReference type="Rhea" id="RHEA:40060"/>
    </physiologicalReaction>
</comment>
<dbReference type="InterPro" id="IPR025652">
    <property type="entry name" value="TesB_C"/>
</dbReference>
<evidence type="ECO:0000256" key="27">
    <source>
        <dbReference type="ARBA" id="ARBA00055321"/>
    </source>
</evidence>
<dbReference type="EMBL" id="FNQS01000001">
    <property type="protein sequence ID" value="SDZ83136.1"/>
    <property type="molecule type" value="Genomic_DNA"/>
</dbReference>
<dbReference type="STRING" id="71657.SAMN02982996_00372"/>
<proteinExistence type="inferred from homology"/>
<comment type="catalytic activity">
    <reaction evidence="21">
        <text>3-oxododecanoyl-CoA + H2O = 3-oxododecanoate + CoA + H(+)</text>
        <dbReference type="Rhea" id="RHEA:65216"/>
        <dbReference type="ChEBI" id="CHEBI:15377"/>
        <dbReference type="ChEBI" id="CHEBI:15378"/>
        <dbReference type="ChEBI" id="CHEBI:29743"/>
        <dbReference type="ChEBI" id="CHEBI:57287"/>
        <dbReference type="ChEBI" id="CHEBI:62615"/>
    </reaction>
    <physiologicalReaction direction="left-to-right" evidence="21">
        <dbReference type="Rhea" id="RHEA:65217"/>
    </physiologicalReaction>
</comment>
<dbReference type="FunFam" id="2.40.160.210:FF:000001">
    <property type="entry name" value="Acyl-CoA thioesterase II"/>
    <property type="match status" value="1"/>
</dbReference>
<organism evidence="32 33">
    <name type="scientific">Lonsdalea quercina</name>
    <dbReference type="NCBI Taxonomy" id="71657"/>
    <lineage>
        <taxon>Bacteria</taxon>
        <taxon>Pseudomonadati</taxon>
        <taxon>Pseudomonadota</taxon>
        <taxon>Gammaproteobacteria</taxon>
        <taxon>Enterobacterales</taxon>
        <taxon>Pectobacteriaceae</taxon>
        <taxon>Lonsdalea</taxon>
    </lineage>
</organism>
<keyword evidence="4" id="KW-0378">Hydrolase</keyword>
<dbReference type="NCBIfam" id="TIGR00189">
    <property type="entry name" value="tesB"/>
    <property type="match status" value="1"/>
</dbReference>
<evidence type="ECO:0000256" key="1">
    <source>
        <dbReference type="ARBA" id="ARBA00000295"/>
    </source>
</evidence>
<evidence type="ECO:0000256" key="17">
    <source>
        <dbReference type="ARBA" id="ARBA00050803"/>
    </source>
</evidence>
<dbReference type="InterPro" id="IPR042171">
    <property type="entry name" value="Acyl-CoA_hotdog"/>
</dbReference>
<comment type="catalytic activity">
    <reaction evidence="10">
        <text>dodecanoyl-CoA + H2O = dodecanoate + CoA + H(+)</text>
        <dbReference type="Rhea" id="RHEA:30135"/>
        <dbReference type="ChEBI" id="CHEBI:15377"/>
        <dbReference type="ChEBI" id="CHEBI:15378"/>
        <dbReference type="ChEBI" id="CHEBI:18262"/>
        <dbReference type="ChEBI" id="CHEBI:57287"/>
        <dbReference type="ChEBI" id="CHEBI:57375"/>
    </reaction>
    <physiologicalReaction direction="left-to-right" evidence="10">
        <dbReference type="Rhea" id="RHEA:30136"/>
    </physiologicalReaction>
</comment>
<evidence type="ECO:0000256" key="5">
    <source>
        <dbReference type="ARBA" id="ARBA00023098"/>
    </source>
</evidence>
<evidence type="ECO:0000256" key="19">
    <source>
        <dbReference type="ARBA" id="ARBA00050889"/>
    </source>
</evidence>
<dbReference type="GO" id="GO:0009062">
    <property type="term" value="P:fatty acid catabolic process"/>
    <property type="evidence" value="ECO:0007669"/>
    <property type="project" value="TreeGrafter"/>
</dbReference>
<comment type="catalytic activity">
    <reaction evidence="20">
        <text>a fatty acyl-CoA + H2O = a fatty acid + CoA + H(+)</text>
        <dbReference type="Rhea" id="RHEA:16781"/>
        <dbReference type="ChEBI" id="CHEBI:15377"/>
        <dbReference type="ChEBI" id="CHEBI:15378"/>
        <dbReference type="ChEBI" id="CHEBI:28868"/>
        <dbReference type="ChEBI" id="CHEBI:57287"/>
        <dbReference type="ChEBI" id="CHEBI:77636"/>
        <dbReference type="EC" id="3.1.2.20"/>
    </reaction>
    <physiologicalReaction direction="left-to-right" evidence="20">
        <dbReference type="Rhea" id="RHEA:16782"/>
    </physiologicalReaction>
</comment>
<comment type="catalytic activity">
    <reaction evidence="11">
        <text>tetradecanoyl-CoA + H2O = tetradecanoate + CoA + H(+)</text>
        <dbReference type="Rhea" id="RHEA:40119"/>
        <dbReference type="ChEBI" id="CHEBI:15377"/>
        <dbReference type="ChEBI" id="CHEBI:15378"/>
        <dbReference type="ChEBI" id="CHEBI:30807"/>
        <dbReference type="ChEBI" id="CHEBI:57287"/>
        <dbReference type="ChEBI" id="CHEBI:57385"/>
    </reaction>
    <physiologicalReaction direction="left-to-right" evidence="11">
        <dbReference type="Rhea" id="RHEA:40120"/>
    </physiologicalReaction>
</comment>
<dbReference type="SUPFAM" id="SSF54637">
    <property type="entry name" value="Thioesterase/thiol ester dehydrase-isomerase"/>
    <property type="match status" value="2"/>
</dbReference>
<keyword evidence="5" id="KW-0443">Lipid metabolism</keyword>
<comment type="catalytic activity">
    <reaction evidence="8">
        <text>octanoyl-CoA + H2O = octanoate + CoA + H(+)</text>
        <dbReference type="Rhea" id="RHEA:30143"/>
        <dbReference type="ChEBI" id="CHEBI:15377"/>
        <dbReference type="ChEBI" id="CHEBI:15378"/>
        <dbReference type="ChEBI" id="CHEBI:25646"/>
        <dbReference type="ChEBI" id="CHEBI:57287"/>
        <dbReference type="ChEBI" id="CHEBI:57386"/>
    </reaction>
    <physiologicalReaction direction="left-to-right" evidence="8">
        <dbReference type="Rhea" id="RHEA:30144"/>
    </physiologicalReaction>
</comment>
<accession>A0A1H3W7T1</accession>
<evidence type="ECO:0000256" key="22">
    <source>
        <dbReference type="ARBA" id="ARBA00051478"/>
    </source>
</evidence>
<evidence type="ECO:0000256" key="11">
    <source>
        <dbReference type="ARBA" id="ARBA00048180"/>
    </source>
</evidence>
<evidence type="ECO:0000256" key="14">
    <source>
        <dbReference type="ARBA" id="ARBA00050558"/>
    </source>
</evidence>
<evidence type="ECO:0000256" key="12">
    <source>
        <dbReference type="ARBA" id="ARBA00050199"/>
    </source>
</evidence>
<comment type="catalytic activity">
    <reaction evidence="14">
        <text>(3E,5Z)-tetradecadienoyl-CoA + H2O = (3E,5Z)-tetradecadienoate + CoA + H(+)</text>
        <dbReference type="Rhea" id="RHEA:55044"/>
        <dbReference type="ChEBI" id="CHEBI:15377"/>
        <dbReference type="ChEBI" id="CHEBI:15378"/>
        <dbReference type="ChEBI" id="CHEBI:57287"/>
        <dbReference type="ChEBI" id="CHEBI:71586"/>
        <dbReference type="ChEBI" id="CHEBI:71590"/>
    </reaction>
    <physiologicalReaction direction="left-to-right" evidence="14">
        <dbReference type="Rhea" id="RHEA:55045"/>
    </physiologicalReaction>
</comment>
<dbReference type="eggNOG" id="COG1946">
    <property type="taxonomic scope" value="Bacteria"/>
</dbReference>
<evidence type="ECO:0000256" key="7">
    <source>
        <dbReference type="ARBA" id="ARBA00038894"/>
    </source>
</evidence>
<comment type="similarity">
    <text evidence="2">Belongs to the C/M/P thioester hydrolase family.</text>
</comment>
<evidence type="ECO:0000256" key="16">
    <source>
        <dbReference type="ARBA" id="ARBA00050660"/>
    </source>
</evidence>
<evidence type="ECO:0000256" key="26">
    <source>
        <dbReference type="ARBA" id="ARBA00052691"/>
    </source>
</evidence>
<name>A0A1H3W7T1_9GAMM</name>
<evidence type="ECO:0000256" key="18">
    <source>
        <dbReference type="ARBA" id="ARBA00050810"/>
    </source>
</evidence>
<evidence type="ECO:0000259" key="30">
    <source>
        <dbReference type="Pfam" id="PF02551"/>
    </source>
</evidence>
<evidence type="ECO:0000256" key="24">
    <source>
        <dbReference type="ARBA" id="ARBA00051978"/>
    </source>
</evidence>
<protein>
    <recommendedName>
        <fullName evidence="28">Acyl-CoA thioesterase 2</fullName>
        <ecNumber evidence="7">3.1.2.20</ecNumber>
    </recommendedName>
    <alternativeName>
        <fullName evidence="29">Thioesterase II</fullName>
    </alternativeName>
</protein>
<dbReference type="Pfam" id="PF02551">
    <property type="entry name" value="Acyl_CoA_thio"/>
    <property type="match status" value="1"/>
</dbReference>
<evidence type="ECO:0000256" key="28">
    <source>
        <dbReference type="ARBA" id="ARBA00071120"/>
    </source>
</evidence>
<comment type="catalytic activity">
    <reaction evidence="13">
        <text>4-methylpentanoyl-CoA + H2O = 4-methylpentanoate + CoA + H(+)</text>
        <dbReference type="Rhea" id="RHEA:55064"/>
        <dbReference type="ChEBI" id="CHEBI:15377"/>
        <dbReference type="ChEBI" id="CHEBI:15378"/>
        <dbReference type="ChEBI" id="CHEBI:57287"/>
        <dbReference type="ChEBI" id="CHEBI:74904"/>
        <dbReference type="ChEBI" id="CHEBI:131445"/>
    </reaction>
    <physiologicalReaction direction="left-to-right" evidence="13">
        <dbReference type="Rhea" id="RHEA:55065"/>
    </physiologicalReaction>
</comment>
<evidence type="ECO:0000256" key="4">
    <source>
        <dbReference type="ARBA" id="ARBA00022801"/>
    </source>
</evidence>
<dbReference type="InterPro" id="IPR003703">
    <property type="entry name" value="Acyl_CoA_thio"/>
</dbReference>
<evidence type="ECO:0000256" key="8">
    <source>
        <dbReference type="ARBA" id="ARBA00047588"/>
    </source>
</evidence>
<comment type="function">
    <text evidence="27">Thioesterase that has relatively broad substrate specificity, hydrolyzing primarily medium- and long-chain acyl-CoA substrates to free fatty acids and CoA. Functions in the thioesterase-dependent pathway of beta-oxidation of oleate and conjugated linoleate ((9Z,11E)-octadecadienoate or CLA), which provides all energy and carbon precursors required for the growth of E.coli. Thus, supports growth on oleate or conjugated linoleate as the sole source of carbon by hydrolyzing 3,5-tetradecadienoyl-CoA, the terminal metabolite of oleate beta-oxidation via the alternative thioesterase-dependent pathway, and 3,5-dodecadienoyl-CoA, the end product of CLA beta-oxidation, respectively. Seems to be involved in 3-hydroxyalkanoate production in E.coli.</text>
</comment>
<keyword evidence="33" id="KW-1185">Reference proteome</keyword>
<dbReference type="InterPro" id="IPR049449">
    <property type="entry name" value="TesB_ACOT8-like_N"/>
</dbReference>
<reference evidence="32 33" key="1">
    <citation type="submission" date="2016-10" db="EMBL/GenBank/DDBJ databases">
        <authorList>
            <person name="de Groot N.N."/>
        </authorList>
    </citation>
    <scope>NUCLEOTIDE SEQUENCE [LARGE SCALE GENOMIC DNA]</scope>
    <source>
        <strain evidence="32 33">ATCC 29281</strain>
    </source>
</reference>
<dbReference type="CDD" id="cd03444">
    <property type="entry name" value="Thioesterase_II_repeat1"/>
    <property type="match status" value="1"/>
</dbReference>
<evidence type="ECO:0000313" key="32">
    <source>
        <dbReference type="EMBL" id="SDZ83136.1"/>
    </source>
</evidence>
<comment type="catalytic activity">
    <reaction evidence="18">
        <text>pentanoyl-CoA + H2O = pentanoate + CoA + H(+)</text>
        <dbReference type="Rhea" id="RHEA:55052"/>
        <dbReference type="ChEBI" id="CHEBI:15377"/>
        <dbReference type="ChEBI" id="CHEBI:15378"/>
        <dbReference type="ChEBI" id="CHEBI:31011"/>
        <dbReference type="ChEBI" id="CHEBI:57287"/>
        <dbReference type="ChEBI" id="CHEBI:57389"/>
    </reaction>
    <physiologicalReaction direction="left-to-right" evidence="18">
        <dbReference type="Rhea" id="RHEA:55053"/>
    </physiologicalReaction>
</comment>
<comment type="catalytic activity">
    <reaction evidence="22">
        <text>octadecanoyl-CoA + H2O = octadecanoate + CoA + H(+)</text>
        <dbReference type="Rhea" id="RHEA:30139"/>
        <dbReference type="ChEBI" id="CHEBI:15377"/>
        <dbReference type="ChEBI" id="CHEBI:15378"/>
        <dbReference type="ChEBI" id="CHEBI:25629"/>
        <dbReference type="ChEBI" id="CHEBI:57287"/>
        <dbReference type="ChEBI" id="CHEBI:57394"/>
    </reaction>
    <physiologicalReaction direction="left-to-right" evidence="22">
        <dbReference type="Rhea" id="RHEA:30140"/>
    </physiologicalReaction>
</comment>
<evidence type="ECO:0000259" key="31">
    <source>
        <dbReference type="Pfam" id="PF13622"/>
    </source>
</evidence>
<comment type="catalytic activity">
    <reaction evidence="16">
        <text>3-hydroxydodecanoyl-CoA + H2O = 3-hydroxydodecanoate + CoA + H(+)</text>
        <dbReference type="Rhea" id="RHEA:65232"/>
        <dbReference type="ChEBI" id="CHEBI:15377"/>
        <dbReference type="ChEBI" id="CHEBI:15378"/>
        <dbReference type="ChEBI" id="CHEBI:57287"/>
        <dbReference type="ChEBI" id="CHEBI:76616"/>
        <dbReference type="ChEBI" id="CHEBI:156383"/>
    </reaction>
    <physiologicalReaction direction="left-to-right" evidence="16">
        <dbReference type="Rhea" id="RHEA:65233"/>
    </physiologicalReaction>
</comment>
<dbReference type="Gene3D" id="2.40.160.210">
    <property type="entry name" value="Acyl-CoA thioesterase, double hotdog domain"/>
    <property type="match status" value="1"/>
</dbReference>
<dbReference type="GO" id="GO:0047617">
    <property type="term" value="F:fatty acyl-CoA hydrolase activity"/>
    <property type="evidence" value="ECO:0007669"/>
    <property type="project" value="UniProtKB-EC"/>
</dbReference>
<evidence type="ECO:0000256" key="9">
    <source>
        <dbReference type="ARBA" id="ARBA00047969"/>
    </source>
</evidence>
<dbReference type="GO" id="GO:0006637">
    <property type="term" value="P:acyl-CoA metabolic process"/>
    <property type="evidence" value="ECO:0007669"/>
    <property type="project" value="InterPro"/>
</dbReference>
<dbReference type="PANTHER" id="PTHR11066:SF34">
    <property type="entry name" value="ACYL-COENZYME A THIOESTERASE 8"/>
    <property type="match status" value="1"/>
</dbReference>
<gene>
    <name evidence="32" type="ORF">SAMN02982996_00372</name>
</gene>
<evidence type="ECO:0000256" key="23">
    <source>
        <dbReference type="ARBA" id="ARBA00051737"/>
    </source>
</evidence>
<comment type="catalytic activity">
    <reaction evidence="6">
        <text>(9Z)-octadecenoyl-CoA + H2O = (9Z)-octadecenoate + CoA + H(+)</text>
        <dbReference type="Rhea" id="RHEA:40139"/>
        <dbReference type="ChEBI" id="CHEBI:15377"/>
        <dbReference type="ChEBI" id="CHEBI:15378"/>
        <dbReference type="ChEBI" id="CHEBI:30823"/>
        <dbReference type="ChEBI" id="CHEBI:57287"/>
        <dbReference type="ChEBI" id="CHEBI:57387"/>
    </reaction>
    <physiologicalReaction direction="left-to-right" evidence="6">
        <dbReference type="Rhea" id="RHEA:40140"/>
    </physiologicalReaction>
</comment>
<evidence type="ECO:0000256" key="29">
    <source>
        <dbReference type="ARBA" id="ARBA00079653"/>
    </source>
</evidence>
<evidence type="ECO:0000256" key="20">
    <source>
        <dbReference type="ARBA" id="ARBA00050943"/>
    </source>
</evidence>
<comment type="catalytic activity">
    <reaction evidence="12">
        <text>hexanoyl-CoA + H2O = hexanoate + CoA + H(+)</text>
        <dbReference type="Rhea" id="RHEA:40115"/>
        <dbReference type="ChEBI" id="CHEBI:15377"/>
        <dbReference type="ChEBI" id="CHEBI:15378"/>
        <dbReference type="ChEBI" id="CHEBI:17120"/>
        <dbReference type="ChEBI" id="CHEBI:57287"/>
        <dbReference type="ChEBI" id="CHEBI:62620"/>
    </reaction>
    <physiologicalReaction direction="left-to-right" evidence="12">
        <dbReference type="Rhea" id="RHEA:40116"/>
    </physiologicalReaction>
</comment>
<comment type="subunit">
    <text evidence="3">Homotetramer.</text>
</comment>
<sequence>MMSQALQQLLDLLNLEKIEGGLFRGQSQELGLRQVFGGQVVGQALSAAKQTVSEKRSVHSFHCYFLLPGDSQKPIIYQVTTLREGKSFSTLRVDAIQNGRPIFHMTASFQRPEPGFEHQSVMPQVPMPENLPSEQDIAQSLAHLLPPQLKEMLTKQRPIEMRPVKFHNPLKGEVEPPIRHVWCRANGKLADDERIHQYLLGYTSDCNCLLTALQPHGVGFLEPNMQVATIDHAMWFHRPFRMDDWLLYAVDSPSASGARGLVRGQFYTREGVLVASSMQEGVIRRHSA</sequence>
<dbReference type="CDD" id="cd03445">
    <property type="entry name" value="Thioesterase_II_repeat2"/>
    <property type="match status" value="1"/>
</dbReference>
<evidence type="ECO:0000256" key="6">
    <source>
        <dbReference type="ARBA" id="ARBA00037002"/>
    </source>
</evidence>
<comment type="catalytic activity">
    <reaction evidence="24">
        <text>(3R)-3-hydroxypentanoyl-CoA + H2O = (3R)-3-hydroxypentanoate + CoA + H(+)</text>
        <dbReference type="Rhea" id="RHEA:55084"/>
        <dbReference type="ChEBI" id="CHEBI:15377"/>
        <dbReference type="ChEBI" id="CHEBI:15378"/>
        <dbReference type="ChEBI" id="CHEBI:57287"/>
        <dbReference type="ChEBI" id="CHEBI:138587"/>
        <dbReference type="ChEBI" id="CHEBI:138588"/>
    </reaction>
    <physiologicalReaction direction="left-to-right" evidence="24">
        <dbReference type="Rhea" id="RHEA:55085"/>
    </physiologicalReaction>
</comment>
<dbReference type="Pfam" id="PF13622">
    <property type="entry name" value="4HBT_3"/>
    <property type="match status" value="1"/>
</dbReference>
<evidence type="ECO:0000256" key="21">
    <source>
        <dbReference type="ARBA" id="ARBA00051093"/>
    </source>
</evidence>
<evidence type="ECO:0000256" key="15">
    <source>
        <dbReference type="ARBA" id="ARBA00050629"/>
    </source>
</evidence>
<comment type="catalytic activity">
    <reaction evidence="23">
        <text>(3R)-3-hydroxybutanoyl-CoA + H2O = (R)-3-hydroxybutanoate + CoA + H(+)</text>
        <dbReference type="Rhea" id="RHEA:65204"/>
        <dbReference type="ChEBI" id="CHEBI:10983"/>
        <dbReference type="ChEBI" id="CHEBI:15377"/>
        <dbReference type="ChEBI" id="CHEBI:15378"/>
        <dbReference type="ChEBI" id="CHEBI:57287"/>
        <dbReference type="ChEBI" id="CHEBI:57315"/>
    </reaction>
    <physiologicalReaction direction="left-to-right" evidence="23">
        <dbReference type="Rhea" id="RHEA:65205"/>
    </physiologicalReaction>
</comment>
<evidence type="ECO:0000256" key="2">
    <source>
        <dbReference type="ARBA" id="ARBA00006538"/>
    </source>
</evidence>
<comment type="catalytic activity">
    <reaction evidence="1">
        <text>butanoyl-CoA + H2O = butanoate + CoA + H(+)</text>
        <dbReference type="Rhea" id="RHEA:40111"/>
        <dbReference type="ChEBI" id="CHEBI:15377"/>
        <dbReference type="ChEBI" id="CHEBI:15378"/>
        <dbReference type="ChEBI" id="CHEBI:17968"/>
        <dbReference type="ChEBI" id="CHEBI:57287"/>
        <dbReference type="ChEBI" id="CHEBI:57371"/>
    </reaction>
    <physiologicalReaction direction="left-to-right" evidence="1">
        <dbReference type="Rhea" id="RHEA:40112"/>
    </physiologicalReaction>
</comment>
<dbReference type="NCBIfam" id="NF007817">
    <property type="entry name" value="PRK10526.1"/>
    <property type="match status" value="1"/>
</dbReference>
<dbReference type="GO" id="GO:0005829">
    <property type="term" value="C:cytosol"/>
    <property type="evidence" value="ECO:0007669"/>
    <property type="project" value="TreeGrafter"/>
</dbReference>
<dbReference type="InterPro" id="IPR029069">
    <property type="entry name" value="HotDog_dom_sf"/>
</dbReference>
<evidence type="ECO:0000256" key="25">
    <source>
        <dbReference type="ARBA" id="ARBA00052191"/>
    </source>
</evidence>